<dbReference type="EMBL" id="CP050831">
    <property type="protein sequence ID" value="QIU93900.1"/>
    <property type="molecule type" value="Genomic_DNA"/>
</dbReference>
<dbReference type="AlphaFoldDB" id="A0A6H0KKK8"/>
<evidence type="ECO:0000259" key="3">
    <source>
        <dbReference type="Pfam" id="PF12990"/>
    </source>
</evidence>
<dbReference type="InterPro" id="IPR024450">
    <property type="entry name" value="DUF3874"/>
</dbReference>
<dbReference type="Pfam" id="PF08800">
    <property type="entry name" value="BT4734-like_N"/>
    <property type="match status" value="1"/>
</dbReference>
<feature type="domain" description="DUF3874" evidence="3">
    <location>
        <begin position="624"/>
        <end position="695"/>
    </location>
</feature>
<dbReference type="RefSeq" id="WP_167961473.1">
    <property type="nucleotide sequence ID" value="NZ_CP050831.1"/>
</dbReference>
<dbReference type="KEGG" id="bfc:BacF7301_06960"/>
<feature type="domain" description="Virulence-associated protein E-like" evidence="1">
    <location>
        <begin position="410"/>
        <end position="622"/>
    </location>
</feature>
<gene>
    <name evidence="4" type="ORF">BacF7301_06960</name>
</gene>
<keyword evidence="5" id="KW-1185">Reference proteome</keyword>
<protein>
    <submittedName>
        <fullName evidence="4">DUF3874 domain-containing protein</fullName>
    </submittedName>
</protein>
<dbReference type="Pfam" id="PF05272">
    <property type="entry name" value="VapE-like_dom"/>
    <property type="match status" value="1"/>
</dbReference>
<evidence type="ECO:0000313" key="4">
    <source>
        <dbReference type="EMBL" id="QIU93900.1"/>
    </source>
</evidence>
<proteinExistence type="predicted"/>
<dbReference type="InterPro" id="IPR007936">
    <property type="entry name" value="VapE-like_dom"/>
</dbReference>
<evidence type="ECO:0000259" key="1">
    <source>
        <dbReference type="Pfam" id="PF05272"/>
    </source>
</evidence>
<dbReference type="PANTHER" id="PTHR34985:SF1">
    <property type="entry name" value="SLR0554 PROTEIN"/>
    <property type="match status" value="1"/>
</dbReference>
<organism evidence="4 5">
    <name type="scientific">Bacteroides faecium</name>
    <dbReference type="NCBI Taxonomy" id="2715212"/>
    <lineage>
        <taxon>Bacteria</taxon>
        <taxon>Pseudomonadati</taxon>
        <taxon>Bacteroidota</taxon>
        <taxon>Bacteroidia</taxon>
        <taxon>Bacteroidales</taxon>
        <taxon>Bacteroidaceae</taxon>
        <taxon>Bacteroides</taxon>
    </lineage>
</organism>
<dbReference type="Pfam" id="PF12990">
    <property type="entry name" value="DUF3874"/>
    <property type="match status" value="1"/>
</dbReference>
<dbReference type="PANTHER" id="PTHR34985">
    <property type="entry name" value="SLR0554 PROTEIN"/>
    <property type="match status" value="1"/>
</dbReference>
<evidence type="ECO:0000313" key="5">
    <source>
        <dbReference type="Proteomes" id="UP000501780"/>
    </source>
</evidence>
<reference evidence="4 5" key="1">
    <citation type="submission" date="2020-03" db="EMBL/GenBank/DDBJ databases">
        <title>Genomic analysis of Bacteroides faecium CBA7301.</title>
        <authorList>
            <person name="Kim J."/>
            <person name="Roh S.W."/>
        </authorList>
    </citation>
    <scope>NUCLEOTIDE SEQUENCE [LARGE SCALE GENOMIC DNA]</scope>
    <source>
        <strain evidence="4 5">CBA7301</strain>
    </source>
</reference>
<dbReference type="Proteomes" id="UP000501780">
    <property type="component" value="Chromosome"/>
</dbReference>
<name>A0A6H0KKK8_9BACE</name>
<feature type="domain" description="BT4734-like N-terminal" evidence="2">
    <location>
        <begin position="55"/>
        <end position="185"/>
    </location>
</feature>
<evidence type="ECO:0000259" key="2">
    <source>
        <dbReference type="Pfam" id="PF08800"/>
    </source>
</evidence>
<dbReference type="InterPro" id="IPR014907">
    <property type="entry name" value="BT4734-like_N"/>
</dbReference>
<sequence>MKLTLMRDYGETSTMRTLDINLQIEAMKHETKARPISNLRTNIRYASPDSTLEEARRLTKVVPAANFRKTANGAQMTEYNGIVQIEVNHLANRTEVNRVKQEAAELTQTFAAFMGSGGHSVKIWLRFTRPDKSLPKTREEAEIFQAHAYRKAVSLYQPALSYSIELKNPTLEQFCRQTYDPELYYNSDATVIYMRQPLEMPSDITYKESVQAETSPFKRLIPGYDSFDTLSALFESALNKAYQSLSELQPNVHLHSDEDLKPLLVRLAENCFQAGIPEEETARWAIAHFYSKKKEFLVRQTVQNIYTHAKGFGQKSPLSTEQELELRTEEFMQRRYEFRYNTMTTVTEYRERNTFCFCFRPITNRVRNSIAMNARLEGLSLWDRDVARYLDSDRIPIFSPIEDFLFGVDVRWDGRDRIRELAARVPCNNAHWPDLFYRWFLSMVAHWRHTDRKYSNCTVPLLVGPQGYRKSTFCRNLLPPELQIYYTDHIDFSNKRDAELSLNRFALINMDEFDQNGVHQQAFLKHIIQKPVVNTRRPRATATQEMRRYASFIGTSNHKDLLTDTSGSRRYIVVYLTAPIDCSPIDYEQLYAQAMHDIYRGERYWFDTEDEKVMTEGNQEFQVMPIAEQLFHQYFRAAREDEEEYEQLLAIEILEQVQHDSRIHISNCNIIQFGRILQRNQVPSVHAKRGNVYKVVRIKPKRE</sequence>
<accession>A0A6H0KKK8</accession>